<evidence type="ECO:0000313" key="2">
    <source>
        <dbReference type="EMBL" id="TYS71969.1"/>
    </source>
</evidence>
<dbReference type="Proteomes" id="UP000324517">
    <property type="component" value="Unassembled WGS sequence"/>
</dbReference>
<protein>
    <submittedName>
        <fullName evidence="2">Uncharacterized protein</fullName>
    </submittedName>
</protein>
<dbReference type="RefSeq" id="WP_148979581.1">
    <property type="nucleotide sequence ID" value="NZ_JBNILM010000007.1"/>
</dbReference>
<organism evidence="2 3">
    <name type="scientific">Sutcliffiella horikoshii</name>
    <dbReference type="NCBI Taxonomy" id="79883"/>
    <lineage>
        <taxon>Bacteria</taxon>
        <taxon>Bacillati</taxon>
        <taxon>Bacillota</taxon>
        <taxon>Bacilli</taxon>
        <taxon>Bacillales</taxon>
        <taxon>Bacillaceae</taxon>
        <taxon>Sutcliffiella</taxon>
    </lineage>
</organism>
<keyword evidence="1" id="KW-0472">Membrane</keyword>
<evidence type="ECO:0000313" key="3">
    <source>
        <dbReference type="Proteomes" id="UP000324517"/>
    </source>
</evidence>
<sequence>MFQQSSKQYYILVFLLFISVFYGFQKHVEVNKQQDFLEPHLKEMVGNLQKETNTISSIMQRLMSEKEIPYAQWVQLKNGFNYIEDTSYEIEKLAKAIYPRHSDGLQFATKTSASLIADELRYIEETLLEEDMDRLDTVAFPTEVEATLVRIHDTAAGWSEATNPFIGLPSNLLSRTGWVDMLKEMEDDSISYQGDYGS</sequence>
<evidence type="ECO:0000256" key="1">
    <source>
        <dbReference type="SAM" id="Phobius"/>
    </source>
</evidence>
<accession>A0A5D4T9J1</accession>
<gene>
    <name evidence="2" type="ORF">FZC75_12520</name>
</gene>
<reference evidence="2 3" key="1">
    <citation type="submission" date="2019-08" db="EMBL/GenBank/DDBJ databases">
        <title>Bacillus genomes from the desert of Cuatro Cienegas, Coahuila.</title>
        <authorList>
            <person name="Olmedo-Alvarez G."/>
        </authorList>
    </citation>
    <scope>NUCLEOTIDE SEQUENCE [LARGE SCALE GENOMIC DNA]</scope>
    <source>
        <strain evidence="2 3">CH98b_3T</strain>
    </source>
</reference>
<feature type="transmembrane region" description="Helical" evidence="1">
    <location>
        <begin position="9"/>
        <end position="25"/>
    </location>
</feature>
<keyword evidence="1" id="KW-1133">Transmembrane helix</keyword>
<comment type="caution">
    <text evidence="2">The sequence shown here is derived from an EMBL/GenBank/DDBJ whole genome shotgun (WGS) entry which is preliminary data.</text>
</comment>
<dbReference type="OrthoDB" id="2908237at2"/>
<keyword evidence="1" id="KW-0812">Transmembrane</keyword>
<dbReference type="EMBL" id="VTET01000005">
    <property type="protein sequence ID" value="TYS71969.1"/>
    <property type="molecule type" value="Genomic_DNA"/>
</dbReference>
<dbReference type="AlphaFoldDB" id="A0A5D4T9J1"/>
<name>A0A5D4T9J1_9BACI</name>
<proteinExistence type="predicted"/>